<keyword evidence="2" id="KW-0963">Cytoplasm</keyword>
<dbReference type="AlphaFoldDB" id="A0A157Z9W5"/>
<dbReference type="Pfam" id="PF17785">
    <property type="entry name" value="PUA_3"/>
    <property type="match status" value="1"/>
</dbReference>
<dbReference type="InterPro" id="IPR002478">
    <property type="entry name" value="PUA"/>
</dbReference>
<dbReference type="CDD" id="cd11572">
    <property type="entry name" value="RlmI_M_like"/>
    <property type="match status" value="1"/>
</dbReference>
<evidence type="ECO:0000256" key="2">
    <source>
        <dbReference type="ARBA" id="ARBA00022490"/>
    </source>
</evidence>
<dbReference type="Pfam" id="PF10672">
    <property type="entry name" value="Methyltrans_SAM"/>
    <property type="match status" value="1"/>
</dbReference>
<evidence type="ECO:0000256" key="6">
    <source>
        <dbReference type="ARBA" id="ARBA00022691"/>
    </source>
</evidence>
<evidence type="ECO:0000256" key="4">
    <source>
        <dbReference type="ARBA" id="ARBA00022603"/>
    </source>
</evidence>
<feature type="domain" description="PUA" evidence="9">
    <location>
        <begin position="9"/>
        <end position="94"/>
    </location>
</feature>
<dbReference type="CDD" id="cd02440">
    <property type="entry name" value="AdoMet_MTases"/>
    <property type="match status" value="1"/>
</dbReference>
<dbReference type="EMBL" id="FCOA02000001">
    <property type="protein sequence ID" value="SAK42189.1"/>
    <property type="molecule type" value="Genomic_DNA"/>
</dbReference>
<dbReference type="Gene3D" id="3.30.750.80">
    <property type="entry name" value="RNA methyltransferase domain (HRMD) like"/>
    <property type="match status" value="1"/>
</dbReference>
<evidence type="ECO:0000313" key="10">
    <source>
        <dbReference type="EMBL" id="SAK42189.1"/>
    </source>
</evidence>
<proteinExistence type="inferred from homology"/>
<dbReference type="InterPro" id="IPR015947">
    <property type="entry name" value="PUA-like_sf"/>
</dbReference>
<dbReference type="SUPFAM" id="SSF53335">
    <property type="entry name" value="S-adenosyl-L-methionine-dependent methyltransferases"/>
    <property type="match status" value="1"/>
</dbReference>
<keyword evidence="3" id="KW-0698">rRNA processing</keyword>
<evidence type="ECO:0000256" key="7">
    <source>
        <dbReference type="ARBA" id="ARBA00022884"/>
    </source>
</evidence>
<dbReference type="SMART" id="SM00359">
    <property type="entry name" value="PUA"/>
    <property type="match status" value="1"/>
</dbReference>
<dbReference type="Proteomes" id="UP000054851">
    <property type="component" value="Unassembled WGS sequence"/>
</dbReference>
<dbReference type="GO" id="GO:0006364">
    <property type="term" value="P:rRNA processing"/>
    <property type="evidence" value="ECO:0007669"/>
    <property type="project" value="UniProtKB-KW"/>
</dbReference>
<organism evidence="10 11">
    <name type="scientific">Caballeronia hypogeia</name>
    <dbReference type="NCBI Taxonomy" id="1777140"/>
    <lineage>
        <taxon>Bacteria</taxon>
        <taxon>Pseudomonadati</taxon>
        <taxon>Pseudomonadota</taxon>
        <taxon>Betaproteobacteria</taxon>
        <taxon>Burkholderiales</taxon>
        <taxon>Burkholderiaceae</taxon>
        <taxon>Caballeronia</taxon>
    </lineage>
</organism>
<dbReference type="Gene3D" id="3.40.50.150">
    <property type="entry name" value="Vaccinia Virus protein VP39"/>
    <property type="match status" value="1"/>
</dbReference>
<dbReference type="STRING" id="1777140.AWB79_00545"/>
<keyword evidence="7" id="KW-0694">RNA-binding</keyword>
<evidence type="ECO:0000256" key="1">
    <source>
        <dbReference type="ARBA" id="ARBA00004496"/>
    </source>
</evidence>
<keyword evidence="4 10" id="KW-0489">Methyltransferase</keyword>
<name>A0A157Z9W5_9BURK</name>
<dbReference type="PANTHER" id="PTHR42873">
    <property type="entry name" value="RIBOSOMAL RNA LARGE SUBUNIT METHYLTRANSFERASE"/>
    <property type="match status" value="1"/>
</dbReference>
<dbReference type="PROSITE" id="PS50890">
    <property type="entry name" value="PUA"/>
    <property type="match status" value="1"/>
</dbReference>
<sequence length="406" mass="44397">MRLTRIAMNTITLKPAKDKSLVRRHPWIYANAIARIDGNPAPGATVTVRAADGRFLARASYSPQSQIRARVWTFDESEPVDHAFFKRHVQRAVAHRQTMVKDTGATRLVFGEADGLPGLIVDYYVADRDTHAQLVCQFMATGVEAWKEAIVQALTGATGCPNVYERSDVSIRQKEGLEQTTGVLAGDPPPETLITNECGVRYHVDVRNGHKTGFYVDQRDNRVLVAQNAQGREVLNCFCYTGGFSLAALKGGATRVVSVDSSGEALALARANVEANGFDAEKAEWLDADAFKTLRRLYDEGERFDLIVLDPPKFAPSKETVDRAARAYKDINLSGFKLLRPGGLLFTYSCSGAIDSDLFQKIVAGAAADARVDARILKRLGAGVDHPLLTAFPEGEYLKGLLLQIA</sequence>
<dbReference type="InterPro" id="IPR019614">
    <property type="entry name" value="SAM-dep_methyl-trfase"/>
</dbReference>
<dbReference type="GO" id="GO:0008168">
    <property type="term" value="F:methyltransferase activity"/>
    <property type="evidence" value="ECO:0007669"/>
    <property type="project" value="UniProtKB-KW"/>
</dbReference>
<keyword evidence="11" id="KW-1185">Reference proteome</keyword>
<dbReference type="InterPro" id="IPR041532">
    <property type="entry name" value="RlmI-like_PUA"/>
</dbReference>
<comment type="caution">
    <text evidence="10">The sequence shown here is derived from an EMBL/GenBank/DDBJ whole genome shotgun (WGS) entry which is preliminary data.</text>
</comment>
<keyword evidence="5" id="KW-0808">Transferase</keyword>
<protein>
    <submittedName>
        <fullName evidence="10">SAM-dependent methyltransferase</fullName>
    </submittedName>
</protein>
<dbReference type="InterPro" id="IPR029063">
    <property type="entry name" value="SAM-dependent_MTases_sf"/>
</dbReference>
<accession>A0A157Z9W5</accession>
<gene>
    <name evidence="10" type="ORF">AWB79_00545</name>
</gene>
<dbReference type="SUPFAM" id="SSF88697">
    <property type="entry name" value="PUA domain-like"/>
    <property type="match status" value="1"/>
</dbReference>
<dbReference type="Gene3D" id="2.30.130.10">
    <property type="entry name" value="PUA domain"/>
    <property type="match status" value="1"/>
</dbReference>
<dbReference type="CDD" id="cd21153">
    <property type="entry name" value="PUA_RlmI"/>
    <property type="match status" value="1"/>
</dbReference>
<dbReference type="GO" id="GO:0032259">
    <property type="term" value="P:methylation"/>
    <property type="evidence" value="ECO:0007669"/>
    <property type="project" value="UniProtKB-KW"/>
</dbReference>
<dbReference type="GO" id="GO:0003723">
    <property type="term" value="F:RNA binding"/>
    <property type="evidence" value="ECO:0007669"/>
    <property type="project" value="UniProtKB-KW"/>
</dbReference>
<evidence type="ECO:0000259" key="9">
    <source>
        <dbReference type="SMART" id="SM00359"/>
    </source>
</evidence>
<dbReference type="InterPro" id="IPR036974">
    <property type="entry name" value="PUA_sf"/>
</dbReference>
<evidence type="ECO:0000256" key="3">
    <source>
        <dbReference type="ARBA" id="ARBA00022552"/>
    </source>
</evidence>
<reference evidence="10" key="1">
    <citation type="submission" date="2016-01" db="EMBL/GenBank/DDBJ databases">
        <authorList>
            <person name="Peeters C."/>
        </authorList>
    </citation>
    <scope>NUCLEOTIDE SEQUENCE</scope>
    <source>
        <strain evidence="10">LMG 29322</strain>
    </source>
</reference>
<evidence type="ECO:0000256" key="8">
    <source>
        <dbReference type="ARBA" id="ARBA00038091"/>
    </source>
</evidence>
<evidence type="ECO:0000313" key="11">
    <source>
        <dbReference type="Proteomes" id="UP000054851"/>
    </source>
</evidence>
<dbReference type="GO" id="GO:0005737">
    <property type="term" value="C:cytoplasm"/>
    <property type="evidence" value="ECO:0007669"/>
    <property type="project" value="UniProtKB-SubCell"/>
</dbReference>
<dbReference type="PANTHER" id="PTHR42873:SF1">
    <property type="entry name" value="S-ADENOSYLMETHIONINE-DEPENDENT METHYLTRANSFERASE DOMAIN-CONTAINING PROTEIN"/>
    <property type="match status" value="1"/>
</dbReference>
<evidence type="ECO:0000256" key="5">
    <source>
        <dbReference type="ARBA" id="ARBA00022679"/>
    </source>
</evidence>
<comment type="similarity">
    <text evidence="8">Belongs to the methyltransferase superfamily. RlmI family.</text>
</comment>
<keyword evidence="6" id="KW-0949">S-adenosyl-L-methionine</keyword>
<comment type="subcellular location">
    <subcellularLocation>
        <location evidence="1">Cytoplasm</location>
    </subcellularLocation>
</comment>